<evidence type="ECO:0000313" key="3">
    <source>
        <dbReference type="Proteomes" id="UP001150217"/>
    </source>
</evidence>
<organism evidence="2 3">
    <name type="scientific">Lentinula lateritia</name>
    <dbReference type="NCBI Taxonomy" id="40482"/>
    <lineage>
        <taxon>Eukaryota</taxon>
        <taxon>Fungi</taxon>
        <taxon>Dikarya</taxon>
        <taxon>Basidiomycota</taxon>
        <taxon>Agaricomycotina</taxon>
        <taxon>Agaricomycetes</taxon>
        <taxon>Agaricomycetidae</taxon>
        <taxon>Agaricales</taxon>
        <taxon>Marasmiineae</taxon>
        <taxon>Omphalotaceae</taxon>
        <taxon>Lentinula</taxon>
    </lineage>
</organism>
<proteinExistence type="predicted"/>
<accession>A0ABQ8VYK3</accession>
<evidence type="ECO:0000313" key="2">
    <source>
        <dbReference type="EMBL" id="KAJ4501472.1"/>
    </source>
</evidence>
<dbReference type="Proteomes" id="UP001150217">
    <property type="component" value="Unassembled WGS sequence"/>
</dbReference>
<evidence type="ECO:0000256" key="1">
    <source>
        <dbReference type="SAM" id="SignalP"/>
    </source>
</evidence>
<keyword evidence="1" id="KW-0732">Signal</keyword>
<feature type="signal peptide" evidence="1">
    <location>
        <begin position="1"/>
        <end position="23"/>
    </location>
</feature>
<feature type="chain" id="PRO_5046771661" evidence="1">
    <location>
        <begin position="24"/>
        <end position="257"/>
    </location>
</feature>
<keyword evidence="3" id="KW-1185">Reference proteome</keyword>
<gene>
    <name evidence="2" type="ORF">C8R41DRAFT_913472</name>
</gene>
<name>A0ABQ8VYK3_9AGAR</name>
<sequence>MLFAIALPIFLPIFASLVSPIACIAIELTSERHNDPRSSQTQLASGSAIEYGKVSNSLSWQASGPLYSGCSLSGVKISDCYQLTLSNDATQNLEDYGSSSPRQRTEFLTASAAAGTTHKYQWSYYLKSPVGTTTHFFHLMQLFSRDDGGPILTLDAINGVIAIKDNYRDCSKTGCPSIPLSTFTDKTTIHTVAVTYGPSNGSFKYVITDSVTSNVLLSYSASGNMGGNASIKFGTYRLAVSNMKSSVAAVGDIKVLA</sequence>
<reference evidence="2" key="1">
    <citation type="submission" date="2022-08" db="EMBL/GenBank/DDBJ databases">
        <title>A Global Phylogenomic Analysis of the Shiitake Genus Lentinula.</title>
        <authorList>
            <consortium name="DOE Joint Genome Institute"/>
            <person name="Sierra-Patev S."/>
            <person name="Min B."/>
            <person name="Naranjo-Ortiz M."/>
            <person name="Looney B."/>
            <person name="Konkel Z."/>
            <person name="Slot J.C."/>
            <person name="Sakamoto Y."/>
            <person name="Steenwyk J.L."/>
            <person name="Rokas A."/>
            <person name="Carro J."/>
            <person name="Camarero S."/>
            <person name="Ferreira P."/>
            <person name="Molpeceres G."/>
            <person name="Ruiz-Duenas F.J."/>
            <person name="Serrano A."/>
            <person name="Henrissat B."/>
            <person name="Drula E."/>
            <person name="Hughes K.W."/>
            <person name="Mata J.L."/>
            <person name="Ishikawa N.K."/>
            <person name="Vargas-Isla R."/>
            <person name="Ushijima S."/>
            <person name="Smith C.A."/>
            <person name="Ahrendt S."/>
            <person name="Andreopoulos W."/>
            <person name="He G."/>
            <person name="Labutti K."/>
            <person name="Lipzen A."/>
            <person name="Ng V."/>
            <person name="Riley R."/>
            <person name="Sandor L."/>
            <person name="Barry K."/>
            <person name="Martinez A.T."/>
            <person name="Xiao Y."/>
            <person name="Gibbons J.G."/>
            <person name="Terashima K."/>
            <person name="Grigoriev I.V."/>
            <person name="Hibbett D.S."/>
        </authorList>
    </citation>
    <scope>NUCLEOTIDE SEQUENCE</scope>
    <source>
        <strain evidence="2">RHP3577 ss4</strain>
    </source>
</reference>
<comment type="caution">
    <text evidence="2">The sequence shown here is derived from an EMBL/GenBank/DDBJ whole genome shotgun (WGS) entry which is preliminary data.</text>
</comment>
<protein>
    <submittedName>
        <fullName evidence="2">Uncharacterized protein</fullName>
    </submittedName>
</protein>
<dbReference type="EMBL" id="JANVFT010000002">
    <property type="protein sequence ID" value="KAJ4501472.1"/>
    <property type="molecule type" value="Genomic_DNA"/>
</dbReference>